<dbReference type="KEGG" id="fax:FUAX_25980"/>
<proteinExistence type="predicted"/>
<evidence type="ECO:0008006" key="4">
    <source>
        <dbReference type="Google" id="ProtNLM"/>
    </source>
</evidence>
<keyword evidence="3" id="KW-1185">Reference proteome</keyword>
<gene>
    <name evidence="2" type="ORF">FUAX_25980</name>
</gene>
<dbReference type="InterPro" id="IPR021345">
    <property type="entry name" value="DUF2961"/>
</dbReference>
<keyword evidence="1" id="KW-0732">Signal</keyword>
<sequence>MKIVRQAGALLMALMIFTACTEAPKRVTFESLLHEMVDRDAIASFPEKEYRCLQASSYNRESVSPDKPGWFADSDGIGFIRTEENDGRKEWVLMEDDGPGAITKIWAVCFYYGLKNTTGANIRIYLDGAEKPAIEANFFELVKGQDFVKAPLADESTRAGNLYMPIPYAKSCKVTMDNKAFYNIINYRSYPKGTDVETFSMDVFTKAKKTVAEVSETLEKAPVATEGKVLTADMTINPGNEGILTLPKGSKAVKALEIEVEATNHNLALRSTVMKANFDGERTVWTPVGDFFNNGPGKKAYHMWERTVTPEGKMICRWAMPYKTEGNIAFENFGKQDVKVKVRAIVDDWEWTDRSMHFHANWRMDPAYPTFPIFDWNLVEVKGKGVFVGDQWTVLNPRQGWWGEGDEKVYVDGDFQKNFPSHFGTGTEDYYGWAGGVVPTPADEFSKPFLGNVLVGNPRAQGYNTCSRTRSLDAIPFKERIKFDFEASCGTRKSWHRLQYSANSYWYAIPGAKSNRNPLPEMASATTPTLADIQAEVEEAKSAGFVVDGALECENLSTFKADDNVTSDKKISVWGEISNGAMKSYWFQKKDEAVSVKITEQFEKRHLNLCAAVGPAMGVYDIYVNGKLKVTQDFSSNHGGMTTPYVDLGVCEPVDNAFDVKFVLKKNKRAVKKKEARVGLGLDFFLLK</sequence>
<accession>A0AAU9DAY6</accession>
<dbReference type="RefSeq" id="WP_338391739.1">
    <property type="nucleotide sequence ID" value="NZ_AP025314.1"/>
</dbReference>
<dbReference type="PROSITE" id="PS51257">
    <property type="entry name" value="PROKAR_LIPOPROTEIN"/>
    <property type="match status" value="1"/>
</dbReference>
<dbReference type="Proteomes" id="UP001348817">
    <property type="component" value="Chromosome"/>
</dbReference>
<feature type="chain" id="PRO_5043314098" description="DUF2961 domain-containing protein" evidence="1">
    <location>
        <begin position="22"/>
        <end position="688"/>
    </location>
</feature>
<name>A0AAU9DAY6_9BACT</name>
<protein>
    <recommendedName>
        <fullName evidence="4">DUF2961 domain-containing protein</fullName>
    </recommendedName>
</protein>
<feature type="signal peptide" evidence="1">
    <location>
        <begin position="1"/>
        <end position="21"/>
    </location>
</feature>
<dbReference type="Gene3D" id="2.60.120.1390">
    <property type="match status" value="2"/>
</dbReference>
<dbReference type="AlphaFoldDB" id="A0AAU9DAY6"/>
<dbReference type="EMBL" id="AP025314">
    <property type="protein sequence ID" value="BDD10166.1"/>
    <property type="molecule type" value="Genomic_DNA"/>
</dbReference>
<evidence type="ECO:0000256" key="1">
    <source>
        <dbReference type="SAM" id="SignalP"/>
    </source>
</evidence>
<evidence type="ECO:0000313" key="2">
    <source>
        <dbReference type="EMBL" id="BDD10166.1"/>
    </source>
</evidence>
<reference evidence="2 3" key="1">
    <citation type="submission" date="2021-12" db="EMBL/GenBank/DDBJ databases">
        <title>Genome sequencing of bacteria with rrn-lacking chromosome and rrn-plasmid.</title>
        <authorList>
            <person name="Anda M."/>
            <person name="Iwasaki W."/>
        </authorList>
    </citation>
    <scope>NUCLEOTIDE SEQUENCE [LARGE SCALE GENOMIC DNA]</scope>
    <source>
        <strain evidence="2 3">DSM 100852</strain>
    </source>
</reference>
<organism evidence="2 3">
    <name type="scientific">Fulvitalea axinellae</name>
    <dbReference type="NCBI Taxonomy" id="1182444"/>
    <lineage>
        <taxon>Bacteria</taxon>
        <taxon>Pseudomonadati</taxon>
        <taxon>Bacteroidota</taxon>
        <taxon>Cytophagia</taxon>
        <taxon>Cytophagales</taxon>
        <taxon>Persicobacteraceae</taxon>
        <taxon>Fulvitalea</taxon>
    </lineage>
</organism>
<dbReference type="Pfam" id="PF11175">
    <property type="entry name" value="DUF2961"/>
    <property type="match status" value="1"/>
</dbReference>
<evidence type="ECO:0000313" key="3">
    <source>
        <dbReference type="Proteomes" id="UP001348817"/>
    </source>
</evidence>